<protein>
    <submittedName>
        <fullName evidence="1">Uncharacterized protein</fullName>
    </submittedName>
</protein>
<proteinExistence type="predicted"/>
<dbReference type="EMBL" id="HAEC01009240">
    <property type="protein sequence ID" value="SBQ77456.1"/>
    <property type="molecule type" value="Transcribed_RNA"/>
</dbReference>
<accession>A0A1A8GZY5</accession>
<evidence type="ECO:0000313" key="1">
    <source>
        <dbReference type="EMBL" id="SBQ77456.1"/>
    </source>
</evidence>
<reference evidence="1" key="1">
    <citation type="submission" date="2016-05" db="EMBL/GenBank/DDBJ databases">
        <authorList>
            <person name="Lavstsen T."/>
            <person name="Jespersen J.S."/>
        </authorList>
    </citation>
    <scope>NUCLEOTIDE SEQUENCE</scope>
    <source>
        <tissue evidence="1">Brain</tissue>
    </source>
</reference>
<feature type="non-terminal residue" evidence="1">
    <location>
        <position position="38"/>
    </location>
</feature>
<sequence>GKTGRFEQKIERIVKHIQKPLRKQCRQFFSMLSRHQGN</sequence>
<name>A0A1A8GZY5_9TELE</name>
<feature type="non-terminal residue" evidence="1">
    <location>
        <position position="1"/>
    </location>
</feature>
<reference evidence="1" key="2">
    <citation type="submission" date="2016-06" db="EMBL/GenBank/DDBJ databases">
        <title>The genome of a short-lived fish provides insights into sex chromosome evolution and the genetic control of aging.</title>
        <authorList>
            <person name="Reichwald K."/>
            <person name="Felder M."/>
            <person name="Petzold A."/>
            <person name="Koch P."/>
            <person name="Groth M."/>
            <person name="Platzer M."/>
        </authorList>
    </citation>
    <scope>NUCLEOTIDE SEQUENCE</scope>
    <source>
        <tissue evidence="1">Brain</tissue>
    </source>
</reference>
<dbReference type="AlphaFoldDB" id="A0A1A8GZY5"/>
<organism evidence="1">
    <name type="scientific">Nothobranchius korthausae</name>
    <dbReference type="NCBI Taxonomy" id="1143690"/>
    <lineage>
        <taxon>Eukaryota</taxon>
        <taxon>Metazoa</taxon>
        <taxon>Chordata</taxon>
        <taxon>Craniata</taxon>
        <taxon>Vertebrata</taxon>
        <taxon>Euteleostomi</taxon>
        <taxon>Actinopterygii</taxon>
        <taxon>Neopterygii</taxon>
        <taxon>Teleostei</taxon>
        <taxon>Neoteleostei</taxon>
        <taxon>Acanthomorphata</taxon>
        <taxon>Ovalentaria</taxon>
        <taxon>Atherinomorphae</taxon>
        <taxon>Cyprinodontiformes</taxon>
        <taxon>Nothobranchiidae</taxon>
        <taxon>Nothobranchius</taxon>
    </lineage>
</organism>
<gene>
    <name evidence="1" type="primary">Nfu_g_1_017414</name>
</gene>